<sequence>MRVEYYAETDSLYIDLSEKPSKESLEVVPGVVIDFDENNHIVGIDVDSASKILNLSRFEILDFPSKKMVLSP</sequence>
<protein>
    <recommendedName>
        <fullName evidence="3">DUF2283 domain-containing protein</fullName>
    </recommendedName>
</protein>
<dbReference type="Proteomes" id="UP000231343">
    <property type="component" value="Unassembled WGS sequence"/>
</dbReference>
<accession>A0A2H0Y1C8</accession>
<dbReference type="AlphaFoldDB" id="A0A2H0Y1C8"/>
<comment type="caution">
    <text evidence="1">The sequence shown here is derived from an EMBL/GenBank/DDBJ whole genome shotgun (WGS) entry which is preliminary data.</text>
</comment>
<reference evidence="1 2" key="1">
    <citation type="submission" date="2017-09" db="EMBL/GenBank/DDBJ databases">
        <title>Depth-based differentiation of microbial function through sediment-hosted aquifers and enrichment of novel symbionts in the deep terrestrial subsurface.</title>
        <authorList>
            <person name="Probst A.J."/>
            <person name="Ladd B."/>
            <person name="Jarett J.K."/>
            <person name="Geller-Mcgrath D.E."/>
            <person name="Sieber C.M."/>
            <person name="Emerson J.B."/>
            <person name="Anantharaman K."/>
            <person name="Thomas B.C."/>
            <person name="Malmstrom R."/>
            <person name="Stieglmeier M."/>
            <person name="Klingl A."/>
            <person name="Woyke T."/>
            <person name="Ryan C.M."/>
            <person name="Banfield J.F."/>
        </authorList>
    </citation>
    <scope>NUCLEOTIDE SEQUENCE [LARGE SCALE GENOMIC DNA]</scope>
    <source>
        <strain evidence="1">CG08_land_8_20_14_0_20_45_16</strain>
    </source>
</reference>
<gene>
    <name evidence="1" type="ORF">COT42_01070</name>
</gene>
<organism evidence="1 2">
    <name type="scientific">Candidatus Saganbacteria bacterium CG08_land_8_20_14_0_20_45_16</name>
    <dbReference type="NCBI Taxonomy" id="2014293"/>
    <lineage>
        <taxon>Bacteria</taxon>
        <taxon>Bacillati</taxon>
        <taxon>Saganbacteria</taxon>
    </lineage>
</organism>
<dbReference type="EMBL" id="PEYM01000016">
    <property type="protein sequence ID" value="PIS31414.1"/>
    <property type="molecule type" value="Genomic_DNA"/>
</dbReference>
<dbReference type="Pfam" id="PF10049">
    <property type="entry name" value="DUF2283"/>
    <property type="match status" value="1"/>
</dbReference>
<name>A0A2H0Y1C8_UNCSA</name>
<evidence type="ECO:0000313" key="2">
    <source>
        <dbReference type="Proteomes" id="UP000231343"/>
    </source>
</evidence>
<evidence type="ECO:0008006" key="3">
    <source>
        <dbReference type="Google" id="ProtNLM"/>
    </source>
</evidence>
<dbReference type="PANTHER" id="PTHR37029:SF1">
    <property type="entry name" value="SSR1768 PROTEIN"/>
    <property type="match status" value="1"/>
</dbReference>
<proteinExistence type="predicted"/>
<evidence type="ECO:0000313" key="1">
    <source>
        <dbReference type="EMBL" id="PIS31414.1"/>
    </source>
</evidence>
<dbReference type="InterPro" id="IPR019270">
    <property type="entry name" value="DUF2283"/>
</dbReference>
<dbReference type="PANTHER" id="PTHR37029">
    <property type="entry name" value="SSR1768 PROTEIN"/>
    <property type="match status" value="1"/>
</dbReference>